<keyword evidence="1" id="KW-0732">Signal</keyword>
<name>B8HS48_CYAP4</name>
<evidence type="ECO:0000256" key="1">
    <source>
        <dbReference type="SAM" id="SignalP"/>
    </source>
</evidence>
<sequence>MNTQTQTTKKNAVKTLALTAAGAVATLGVLATTVKPSLADEYVPGQYALYGQWIPAHVNVGPVPHYWTPRGEYYVGHYAAGGQWIPPHYA</sequence>
<protein>
    <submittedName>
        <fullName evidence="2">Uncharacterized protein</fullName>
    </submittedName>
</protein>
<dbReference type="AlphaFoldDB" id="B8HS48"/>
<organism evidence="2">
    <name type="scientific">Cyanothece sp. (strain PCC 7425 / ATCC 29141)</name>
    <dbReference type="NCBI Taxonomy" id="395961"/>
    <lineage>
        <taxon>Bacteria</taxon>
        <taxon>Bacillati</taxon>
        <taxon>Cyanobacteriota</taxon>
        <taxon>Cyanophyceae</taxon>
        <taxon>Gomontiellales</taxon>
        <taxon>Cyanothecaceae</taxon>
        <taxon>Cyanothece</taxon>
    </lineage>
</organism>
<gene>
    <name evidence="2" type="ordered locus">Cyan7425_0313</name>
</gene>
<evidence type="ECO:0000313" key="2">
    <source>
        <dbReference type="EMBL" id="ACL42707.1"/>
    </source>
</evidence>
<accession>B8HS48</accession>
<dbReference type="KEGG" id="cyn:Cyan7425_0313"/>
<feature type="chain" id="PRO_5002871170" evidence="1">
    <location>
        <begin position="32"/>
        <end position="90"/>
    </location>
</feature>
<reference evidence="2" key="1">
    <citation type="submission" date="2009-01" db="EMBL/GenBank/DDBJ databases">
        <title>Complete sequence of chromosome Cyanothece sp. PCC 7425.</title>
        <authorList>
            <consortium name="US DOE Joint Genome Institute"/>
            <person name="Lucas S."/>
            <person name="Copeland A."/>
            <person name="Lapidus A."/>
            <person name="Glavina del Rio T."/>
            <person name="Dalin E."/>
            <person name="Tice H."/>
            <person name="Bruce D."/>
            <person name="Goodwin L."/>
            <person name="Pitluck S."/>
            <person name="Sims D."/>
            <person name="Meineke L."/>
            <person name="Brettin T."/>
            <person name="Detter J.C."/>
            <person name="Han C."/>
            <person name="Larimer F."/>
            <person name="Land M."/>
            <person name="Hauser L."/>
            <person name="Kyrpides N."/>
            <person name="Ovchinnikova G."/>
            <person name="Liberton M."/>
            <person name="Stoeckel J."/>
            <person name="Banerjee A."/>
            <person name="Singh A."/>
            <person name="Page L."/>
            <person name="Sato H."/>
            <person name="Zhao L."/>
            <person name="Sherman L."/>
            <person name="Pakrasi H."/>
            <person name="Richardson P."/>
        </authorList>
    </citation>
    <scope>NUCLEOTIDE SEQUENCE</scope>
    <source>
        <strain evidence="2">PCC 7425</strain>
    </source>
</reference>
<dbReference type="EMBL" id="CP001344">
    <property type="protein sequence ID" value="ACL42707.1"/>
    <property type="molecule type" value="Genomic_DNA"/>
</dbReference>
<dbReference type="HOGENOM" id="CLU_2435896_0_0_3"/>
<feature type="signal peptide" evidence="1">
    <location>
        <begin position="1"/>
        <end position="31"/>
    </location>
</feature>
<dbReference type="STRING" id="395961.Cyan7425_0313"/>
<proteinExistence type="predicted"/>